<dbReference type="EMBL" id="JRHO01000009">
    <property type="protein sequence ID" value="KGK98986.1"/>
    <property type="molecule type" value="Genomic_DNA"/>
</dbReference>
<dbReference type="OrthoDB" id="141373at2157"/>
<keyword evidence="2" id="KW-1185">Reference proteome</keyword>
<protein>
    <submittedName>
        <fullName evidence="1">Uncharacterized protein</fullName>
    </submittedName>
</protein>
<proteinExistence type="predicted"/>
<dbReference type="AlphaFoldDB" id="A0A099T438"/>
<comment type="caution">
    <text evidence="1">The sequence shown here is derived from an EMBL/GenBank/DDBJ whole genome shotgun (WGS) entry which is preliminary data.</text>
</comment>
<organism evidence="1 2">
    <name type="scientific">Methanococcoides methylutens</name>
    <dbReference type="NCBI Taxonomy" id="2226"/>
    <lineage>
        <taxon>Archaea</taxon>
        <taxon>Methanobacteriati</taxon>
        <taxon>Methanobacteriota</taxon>
        <taxon>Stenosarchaea group</taxon>
        <taxon>Methanomicrobia</taxon>
        <taxon>Methanosarcinales</taxon>
        <taxon>Methanosarcinaceae</taxon>
        <taxon>Methanococcoides</taxon>
    </lineage>
</organism>
<accession>A0A099T438</accession>
<sequence length="133" mass="14472">MKTSTIAKIGISMLVMLIAVGTASADGGSSYSSAELISVPDGDIDIWTGDFTADDWYQFTVNNGDDAYIDLDYNFAQYGGEMKLYDDSSSDIEAWVSSSHNDHTADLQAYPKPRIEINAGSQFSYKFIAGLNI</sequence>
<evidence type="ECO:0000313" key="2">
    <source>
        <dbReference type="Proteomes" id="UP000029859"/>
    </source>
</evidence>
<dbReference type="RefSeq" id="WP_081955737.1">
    <property type="nucleotide sequence ID" value="NZ_CAAGSM010000002.1"/>
</dbReference>
<gene>
    <name evidence="1" type="ORF">LI82_02815</name>
</gene>
<dbReference type="Proteomes" id="UP000029859">
    <property type="component" value="Unassembled WGS sequence"/>
</dbReference>
<reference evidence="1 2" key="1">
    <citation type="submission" date="2014-09" db="EMBL/GenBank/DDBJ databases">
        <title>Draft genome sequence of an obligately methylotrophic methanogen, Methanococcoides methylutens, isolated from marine sediment.</title>
        <authorList>
            <person name="Guan Y."/>
            <person name="Ngugi D.K."/>
            <person name="Blom J."/>
            <person name="Ali S."/>
            <person name="Ferry J.G."/>
            <person name="Stingl U."/>
        </authorList>
    </citation>
    <scope>NUCLEOTIDE SEQUENCE [LARGE SCALE GENOMIC DNA]</scope>
    <source>
        <strain evidence="1 2">DSM 2657</strain>
    </source>
</reference>
<evidence type="ECO:0000313" key="1">
    <source>
        <dbReference type="EMBL" id="KGK98986.1"/>
    </source>
</evidence>
<name>A0A099T438_METMT</name>